<organism evidence="3 4">
    <name type="scientific">Pleurodeles waltl</name>
    <name type="common">Iberian ribbed newt</name>
    <dbReference type="NCBI Taxonomy" id="8319"/>
    <lineage>
        <taxon>Eukaryota</taxon>
        <taxon>Metazoa</taxon>
        <taxon>Chordata</taxon>
        <taxon>Craniata</taxon>
        <taxon>Vertebrata</taxon>
        <taxon>Euteleostomi</taxon>
        <taxon>Amphibia</taxon>
        <taxon>Batrachia</taxon>
        <taxon>Caudata</taxon>
        <taxon>Salamandroidea</taxon>
        <taxon>Salamandridae</taxon>
        <taxon>Pleurodelinae</taxon>
        <taxon>Pleurodeles</taxon>
    </lineage>
</organism>
<reference evidence="3" key="1">
    <citation type="journal article" date="2022" name="bioRxiv">
        <title>Sequencing and chromosome-scale assembly of the giantPleurodeles waltlgenome.</title>
        <authorList>
            <person name="Brown T."/>
            <person name="Elewa A."/>
            <person name="Iarovenko S."/>
            <person name="Subramanian E."/>
            <person name="Araus A.J."/>
            <person name="Petzold A."/>
            <person name="Susuki M."/>
            <person name="Suzuki K.-i.T."/>
            <person name="Hayashi T."/>
            <person name="Toyoda A."/>
            <person name="Oliveira C."/>
            <person name="Osipova E."/>
            <person name="Leigh N.D."/>
            <person name="Simon A."/>
            <person name="Yun M.H."/>
        </authorList>
    </citation>
    <scope>NUCLEOTIDE SEQUENCE</scope>
    <source>
        <strain evidence="3">20211129_DDA</strain>
        <tissue evidence="3">Liver</tissue>
    </source>
</reference>
<feature type="compositionally biased region" description="Polar residues" evidence="2">
    <location>
        <begin position="165"/>
        <end position="177"/>
    </location>
</feature>
<feature type="compositionally biased region" description="Acidic residues" evidence="2">
    <location>
        <begin position="259"/>
        <end position="272"/>
    </location>
</feature>
<feature type="region of interest" description="Disordered" evidence="2">
    <location>
        <begin position="50"/>
        <end position="69"/>
    </location>
</feature>
<evidence type="ECO:0000313" key="3">
    <source>
        <dbReference type="EMBL" id="KAJ1171961.1"/>
    </source>
</evidence>
<dbReference type="AlphaFoldDB" id="A0AAV7T6F4"/>
<keyword evidence="4" id="KW-1185">Reference proteome</keyword>
<sequence length="336" mass="35906">MAAGSTFAHSDRKEMNLLRAGDGALLRDLESEVEPPAPFTSLGLGMNRVPEPHYAPLPSGSKGELGPTESDLECHLEAHKIVSISLGKIYHSQVQRGGSSKLRKNLLVSLVLRSAQKVYLSHAPEVAHAWRGPEGAQAWRGPEEAHTWRGSVDPPVDQQPVGPQRCTNLETPESNPCQGAPDCRCQMVGNSTDPDCELWRAYRRSPERDPSPDDAECALWTSGTVRPEEAPSPRFSRKRGAEVGNAEVIGSKRGRWEPGDQEVPEAGGDSDMDTGNVSSLVSIFGSGFSGLLGKEGAEEGSEEGSNESGAPDPSQGCCERGLNANLGAWSTAIEAF</sequence>
<evidence type="ECO:0000256" key="1">
    <source>
        <dbReference type="ARBA" id="ARBA00006186"/>
    </source>
</evidence>
<protein>
    <submittedName>
        <fullName evidence="3">Uncharacterized protein</fullName>
    </submittedName>
</protein>
<proteinExistence type="inferred from homology"/>
<dbReference type="Pfam" id="PF05760">
    <property type="entry name" value="IER"/>
    <property type="match status" value="2"/>
</dbReference>
<accession>A0AAV7T6F4</accession>
<feature type="region of interest" description="Disordered" evidence="2">
    <location>
        <begin position="152"/>
        <end position="179"/>
    </location>
</feature>
<dbReference type="Proteomes" id="UP001066276">
    <property type="component" value="Chromosome 4_1"/>
</dbReference>
<dbReference type="EMBL" id="JANPWB010000007">
    <property type="protein sequence ID" value="KAJ1171961.1"/>
    <property type="molecule type" value="Genomic_DNA"/>
</dbReference>
<comment type="caution">
    <text evidence="3">The sequence shown here is derived from an EMBL/GenBank/DDBJ whole genome shotgun (WGS) entry which is preliminary data.</text>
</comment>
<feature type="region of interest" description="Disordered" evidence="2">
    <location>
        <begin position="291"/>
        <end position="321"/>
    </location>
</feature>
<evidence type="ECO:0000256" key="2">
    <source>
        <dbReference type="SAM" id="MobiDB-lite"/>
    </source>
</evidence>
<dbReference type="InterPro" id="IPR008653">
    <property type="entry name" value="IER"/>
</dbReference>
<feature type="compositionally biased region" description="Low complexity" evidence="2">
    <location>
        <begin position="152"/>
        <end position="164"/>
    </location>
</feature>
<dbReference type="PANTHER" id="PTHR15895">
    <property type="entry name" value="IMMEDIATE EARLY RESPONSE GENE"/>
    <property type="match status" value="1"/>
</dbReference>
<feature type="region of interest" description="Disordered" evidence="2">
    <location>
        <begin position="221"/>
        <end position="278"/>
    </location>
</feature>
<evidence type="ECO:0000313" key="4">
    <source>
        <dbReference type="Proteomes" id="UP001066276"/>
    </source>
</evidence>
<name>A0AAV7T6F4_PLEWA</name>
<gene>
    <name evidence="3" type="ORF">NDU88_003818</name>
</gene>
<comment type="similarity">
    <text evidence="1">Belongs to the IER family.</text>
</comment>